<keyword evidence="3" id="KW-1185">Reference proteome</keyword>
<dbReference type="AlphaFoldDB" id="A0A3L9Y6X2"/>
<dbReference type="EMBL" id="RCNT01000002">
    <property type="protein sequence ID" value="RMA43215.1"/>
    <property type="molecule type" value="Genomic_DNA"/>
</dbReference>
<proteinExistence type="predicted"/>
<accession>A0A3L9Y6X2</accession>
<keyword evidence="1" id="KW-1133">Transmembrane helix</keyword>
<dbReference type="RefSeq" id="WP_121897149.1">
    <property type="nucleotide sequence ID" value="NZ_CP159473.1"/>
</dbReference>
<dbReference type="Proteomes" id="UP000281343">
    <property type="component" value="Unassembled WGS sequence"/>
</dbReference>
<evidence type="ECO:0000313" key="3">
    <source>
        <dbReference type="Proteomes" id="UP000281343"/>
    </source>
</evidence>
<evidence type="ECO:0000256" key="1">
    <source>
        <dbReference type="SAM" id="Phobius"/>
    </source>
</evidence>
<reference evidence="2 3" key="1">
    <citation type="submission" date="2018-10" db="EMBL/GenBank/DDBJ databases">
        <authorList>
            <person name="Jung H.S."/>
            <person name="Jeon C.O."/>
        </authorList>
    </citation>
    <scope>NUCLEOTIDE SEQUENCE [LARGE SCALE GENOMIC DNA]</scope>
    <source>
        <strain evidence="2 3">MA-7-27</strain>
    </source>
</reference>
<keyword evidence="1" id="KW-0812">Transmembrane</keyword>
<dbReference type="OrthoDB" id="7850227at2"/>
<evidence type="ECO:0008006" key="4">
    <source>
        <dbReference type="Google" id="ProtNLM"/>
    </source>
</evidence>
<evidence type="ECO:0000313" key="2">
    <source>
        <dbReference type="EMBL" id="RMA43215.1"/>
    </source>
</evidence>
<name>A0A3L9Y6X2_9RHOB</name>
<sequence length="136" mass="14909">MTGDFEYRARHGGLALSIVAFAGLALLSAFLWQSMPGFVLLLMIPALAVCLWQMIVTPVYGLHLSRDVWHILEGPNDRHLPTASIAHLRVSDRDGTARCTIVMTDGAEIELPDLAVPSPLVLIREATNRGIPVREI</sequence>
<feature type="transmembrane region" description="Helical" evidence="1">
    <location>
        <begin position="12"/>
        <end position="32"/>
    </location>
</feature>
<comment type="caution">
    <text evidence="2">The sequence shown here is derived from an EMBL/GenBank/DDBJ whole genome shotgun (WGS) entry which is preliminary data.</text>
</comment>
<gene>
    <name evidence="2" type="ORF">D9R08_06240</name>
</gene>
<feature type="transmembrane region" description="Helical" evidence="1">
    <location>
        <begin position="38"/>
        <end position="62"/>
    </location>
</feature>
<protein>
    <recommendedName>
        <fullName evidence="4">DUF2244 domain-containing protein</fullName>
    </recommendedName>
</protein>
<organism evidence="2 3">
    <name type="scientific">Rhodophyticola porphyridii</name>
    <dbReference type="NCBI Taxonomy" id="1852017"/>
    <lineage>
        <taxon>Bacteria</taxon>
        <taxon>Pseudomonadati</taxon>
        <taxon>Pseudomonadota</taxon>
        <taxon>Alphaproteobacteria</taxon>
        <taxon>Rhodobacterales</taxon>
        <taxon>Roseobacteraceae</taxon>
        <taxon>Rhodophyticola</taxon>
    </lineage>
</organism>
<keyword evidence="1" id="KW-0472">Membrane</keyword>